<dbReference type="EMBL" id="JARPUR010000003">
    <property type="protein sequence ID" value="KAK4878951.1"/>
    <property type="molecule type" value="Genomic_DNA"/>
</dbReference>
<name>A0AAN7PB74_9COLE</name>
<proteinExistence type="predicted"/>
<gene>
    <name evidence="2" type="ORF">RN001_007097</name>
</gene>
<evidence type="ECO:0000313" key="2">
    <source>
        <dbReference type="EMBL" id="KAK4878951.1"/>
    </source>
</evidence>
<accession>A0AAN7PB74</accession>
<sequence length="69" mass="7195">MNFRKTLFVSILAICILQCAAQGNAGTLNNACLFANVAVLGTICKGQCSIGIAWGAYCTDGSICCLFGR</sequence>
<feature type="chain" id="PRO_5042988993" evidence="1">
    <location>
        <begin position="22"/>
        <end position="69"/>
    </location>
</feature>
<dbReference type="AlphaFoldDB" id="A0AAN7PB74"/>
<keyword evidence="1" id="KW-0732">Signal</keyword>
<organism evidence="2 3">
    <name type="scientific">Aquatica leii</name>
    <dbReference type="NCBI Taxonomy" id="1421715"/>
    <lineage>
        <taxon>Eukaryota</taxon>
        <taxon>Metazoa</taxon>
        <taxon>Ecdysozoa</taxon>
        <taxon>Arthropoda</taxon>
        <taxon>Hexapoda</taxon>
        <taxon>Insecta</taxon>
        <taxon>Pterygota</taxon>
        <taxon>Neoptera</taxon>
        <taxon>Endopterygota</taxon>
        <taxon>Coleoptera</taxon>
        <taxon>Polyphaga</taxon>
        <taxon>Elateriformia</taxon>
        <taxon>Elateroidea</taxon>
        <taxon>Lampyridae</taxon>
        <taxon>Luciolinae</taxon>
        <taxon>Aquatica</taxon>
    </lineage>
</organism>
<protein>
    <submittedName>
        <fullName evidence="2">Uncharacterized protein</fullName>
    </submittedName>
</protein>
<feature type="signal peptide" evidence="1">
    <location>
        <begin position="1"/>
        <end position="21"/>
    </location>
</feature>
<evidence type="ECO:0000313" key="3">
    <source>
        <dbReference type="Proteomes" id="UP001353858"/>
    </source>
</evidence>
<dbReference type="Proteomes" id="UP001353858">
    <property type="component" value="Unassembled WGS sequence"/>
</dbReference>
<comment type="caution">
    <text evidence="2">The sequence shown here is derived from an EMBL/GenBank/DDBJ whole genome shotgun (WGS) entry which is preliminary data.</text>
</comment>
<evidence type="ECO:0000256" key="1">
    <source>
        <dbReference type="SAM" id="SignalP"/>
    </source>
</evidence>
<keyword evidence="3" id="KW-1185">Reference proteome</keyword>
<reference evidence="3" key="1">
    <citation type="submission" date="2023-01" db="EMBL/GenBank/DDBJ databases">
        <title>Key to firefly adult light organ development and bioluminescence: homeobox transcription factors regulate luciferase expression and transportation to peroxisome.</title>
        <authorList>
            <person name="Fu X."/>
        </authorList>
    </citation>
    <scope>NUCLEOTIDE SEQUENCE [LARGE SCALE GENOMIC DNA]</scope>
</reference>